<reference evidence="3" key="1">
    <citation type="submission" date="2019-03" db="EMBL/GenBank/DDBJ databases">
        <title>Weissella sp. 26KH-42 Genome sequencing.</title>
        <authorList>
            <person name="Heo J."/>
            <person name="Kim S.-J."/>
            <person name="Kim J.-S."/>
            <person name="Hong S.-B."/>
            <person name="Kwon S.-W."/>
        </authorList>
    </citation>
    <scope>NUCLEOTIDE SEQUENCE [LARGE SCALE GENOMIC DNA]</scope>
    <source>
        <strain evidence="3">26KH-42</strain>
    </source>
</reference>
<keyword evidence="3" id="KW-1185">Reference proteome</keyword>
<protein>
    <recommendedName>
        <fullName evidence="1">DUF6933 domain-containing protein</fullName>
    </recommendedName>
</protein>
<evidence type="ECO:0000313" key="2">
    <source>
        <dbReference type="EMBL" id="QBO36235.1"/>
    </source>
</evidence>
<evidence type="ECO:0000259" key="1">
    <source>
        <dbReference type="Pfam" id="PF22016"/>
    </source>
</evidence>
<accession>A0A4V1AIP6</accession>
<organism evidence="2 3">
    <name type="scientific">Periweissella cryptocerci</name>
    <dbReference type="NCBI Taxonomy" id="2506420"/>
    <lineage>
        <taxon>Bacteria</taxon>
        <taxon>Bacillati</taxon>
        <taxon>Bacillota</taxon>
        <taxon>Bacilli</taxon>
        <taxon>Lactobacillales</taxon>
        <taxon>Lactobacillaceae</taxon>
        <taxon>Periweissella</taxon>
    </lineage>
</organism>
<dbReference type="Pfam" id="PF22016">
    <property type="entry name" value="DUF6933"/>
    <property type="match status" value="1"/>
</dbReference>
<evidence type="ECO:0000313" key="3">
    <source>
        <dbReference type="Proteomes" id="UP000292886"/>
    </source>
</evidence>
<sequence>MIINPTKKALPIFNKLVKVEDGNEAKVVATANPFFSWHANYYNVNRKKVLILVNDATYATVVLYDINANNKGNLVTYIEEGIKRAFKIAGISDTDIKKYFAVAGGLEVNAGFNRQVTGIITNMILISEEGWLINPQELLQVNLMDRLMQIPYKQKNYIYAKEAVKEAFKAELKIVVPDTTELEKNAYKLNKTWRDYHQWDKYEDDQSLLEDYEMRYEKVADEVKANNKILLAEFKRYLTESEGLSKKVVNKHADNVLLYVDEFSLYYTIKTPLKVADDVMEFLMDWYPRKIAYGPAEVKSAGTSMKKFLKFMEMAGEISKSDVEDGKEMISNGVELGVEHMQVIDNMTDFW</sequence>
<dbReference type="InterPro" id="IPR053864">
    <property type="entry name" value="DUF6933"/>
</dbReference>
<feature type="domain" description="DUF6933" evidence="1">
    <location>
        <begin position="2"/>
        <end position="163"/>
    </location>
</feature>
<dbReference type="KEGG" id="wei:EQG49_07065"/>
<dbReference type="Proteomes" id="UP000292886">
    <property type="component" value="Chromosome"/>
</dbReference>
<dbReference type="RefSeq" id="WP_133363313.1">
    <property type="nucleotide sequence ID" value="NZ_CP037940.1"/>
</dbReference>
<dbReference type="AlphaFoldDB" id="A0A4V1AIP6"/>
<dbReference type="EMBL" id="CP037940">
    <property type="protein sequence ID" value="QBO36235.1"/>
    <property type="molecule type" value="Genomic_DNA"/>
</dbReference>
<dbReference type="OrthoDB" id="9801392at2"/>
<proteinExistence type="predicted"/>
<name>A0A4V1AIP6_9LACO</name>
<gene>
    <name evidence="2" type="ORF">EQG49_07065</name>
</gene>